<dbReference type="PANTHER" id="PTHR46564:SF1">
    <property type="entry name" value="TRANSPOSASE"/>
    <property type="match status" value="1"/>
</dbReference>
<sequence length="142" mass="15484">MGFPHGYRKTTTLVAGLRMTGMVAPMVLDGPINGDGFEAYVTQVLVPELQPGDVVIMDNLSSHKRASVQALIESAGATLRSLPPYSPDFNPIEKAFARLKAMLRKAGERTVTGLWDVIGKFVDIFKPTECANYFSSCGYEPE</sequence>
<dbReference type="Proteomes" id="UP000013201">
    <property type="component" value="Unassembled WGS sequence"/>
</dbReference>
<feature type="domain" description="Tc1-like transposase DDE" evidence="1">
    <location>
        <begin position="6"/>
        <end position="105"/>
    </location>
</feature>
<comment type="caution">
    <text evidence="2">The sequence shown here is derived from an EMBL/GenBank/DDBJ whole genome shotgun (WGS) entry which is preliminary data.</text>
</comment>
<evidence type="ECO:0000259" key="1">
    <source>
        <dbReference type="Pfam" id="PF13358"/>
    </source>
</evidence>
<keyword evidence="3" id="KW-1185">Reference proteome</keyword>
<accession>N1MSN4</accession>
<dbReference type="AlphaFoldDB" id="N1MSN4"/>
<dbReference type="GO" id="GO:0003676">
    <property type="term" value="F:nucleic acid binding"/>
    <property type="evidence" value="ECO:0007669"/>
    <property type="project" value="InterPro"/>
</dbReference>
<organism evidence="2 3">
    <name type="scientific">Sphingobium indicum BiD32</name>
    <dbReference type="NCBI Taxonomy" id="1301087"/>
    <lineage>
        <taxon>Bacteria</taxon>
        <taxon>Pseudomonadati</taxon>
        <taxon>Pseudomonadota</taxon>
        <taxon>Alphaproteobacteria</taxon>
        <taxon>Sphingomonadales</taxon>
        <taxon>Sphingomonadaceae</taxon>
        <taxon>Sphingobium</taxon>
    </lineage>
</organism>
<reference evidence="2 3" key="1">
    <citation type="submission" date="2013-03" db="EMBL/GenBank/DDBJ databases">
        <authorList>
            <person name="Le V."/>
        </authorList>
    </citation>
    <scope>NUCLEOTIDE SEQUENCE [LARGE SCALE GENOMIC DNA]</scope>
    <source>
        <strain evidence="2 3">BiD32</strain>
    </source>
</reference>
<dbReference type="EMBL" id="CAVK010000245">
    <property type="protein sequence ID" value="CCW20001.1"/>
    <property type="molecule type" value="Genomic_DNA"/>
</dbReference>
<name>N1MSN4_9SPHN</name>
<dbReference type="PANTHER" id="PTHR46564">
    <property type="entry name" value="TRANSPOSASE"/>
    <property type="match status" value="1"/>
</dbReference>
<gene>
    <name evidence="2" type="ORF">EBBID32_43720</name>
</gene>
<dbReference type="Pfam" id="PF13358">
    <property type="entry name" value="DDE_3"/>
    <property type="match status" value="1"/>
</dbReference>
<proteinExistence type="predicted"/>
<dbReference type="InterPro" id="IPR038717">
    <property type="entry name" value="Tc1-like_DDE_dom"/>
</dbReference>
<dbReference type="Gene3D" id="3.30.420.10">
    <property type="entry name" value="Ribonuclease H-like superfamily/Ribonuclease H"/>
    <property type="match status" value="1"/>
</dbReference>
<reference evidence="3" key="2">
    <citation type="submission" date="2013-04" db="EMBL/GenBank/DDBJ databases">
        <title>Bisphenol A degrading Sphingobium sp. strain BiD32.</title>
        <authorList>
            <person name="Nielsen J.L."/>
            <person name="Zhou N.A."/>
            <person name="Kjeldal H."/>
        </authorList>
    </citation>
    <scope>NUCLEOTIDE SEQUENCE [LARGE SCALE GENOMIC DNA]</scope>
    <source>
        <strain evidence="3">BiD32</strain>
    </source>
</reference>
<dbReference type="InterPro" id="IPR036397">
    <property type="entry name" value="RNaseH_sf"/>
</dbReference>
<protein>
    <submittedName>
        <fullName evidence="2">Mobile element protein</fullName>
    </submittedName>
</protein>
<evidence type="ECO:0000313" key="2">
    <source>
        <dbReference type="EMBL" id="CCW20001.1"/>
    </source>
</evidence>
<evidence type="ECO:0000313" key="3">
    <source>
        <dbReference type="Proteomes" id="UP000013201"/>
    </source>
</evidence>